<feature type="compositionally biased region" description="Low complexity" evidence="1">
    <location>
        <begin position="62"/>
        <end position="86"/>
    </location>
</feature>
<dbReference type="OrthoDB" id="7161229at2"/>
<keyword evidence="4" id="KW-1185">Reference proteome</keyword>
<evidence type="ECO:0000313" key="4">
    <source>
        <dbReference type="Proteomes" id="UP000199239"/>
    </source>
</evidence>
<name>A0A1I6UDR5_9RHOB</name>
<proteinExistence type="predicted"/>
<accession>A0A1I6UDR5</accession>
<feature type="transmembrane region" description="Helical" evidence="2">
    <location>
        <begin position="6"/>
        <end position="25"/>
    </location>
</feature>
<feature type="compositionally biased region" description="Low complexity" evidence="1">
    <location>
        <begin position="181"/>
        <end position="199"/>
    </location>
</feature>
<evidence type="ECO:0000256" key="2">
    <source>
        <dbReference type="SAM" id="Phobius"/>
    </source>
</evidence>
<dbReference type="EMBL" id="FPAJ01000004">
    <property type="protein sequence ID" value="SFS99544.1"/>
    <property type="molecule type" value="Genomic_DNA"/>
</dbReference>
<dbReference type="RefSeq" id="WP_093916843.1">
    <property type="nucleotide sequence ID" value="NZ_FPAJ01000004.1"/>
</dbReference>
<feature type="region of interest" description="Disordered" evidence="1">
    <location>
        <begin position="249"/>
        <end position="270"/>
    </location>
</feature>
<organism evidence="3 4">
    <name type="scientific">Sulfitobacter marinus</name>
    <dbReference type="NCBI Taxonomy" id="394264"/>
    <lineage>
        <taxon>Bacteria</taxon>
        <taxon>Pseudomonadati</taxon>
        <taxon>Pseudomonadota</taxon>
        <taxon>Alphaproteobacteria</taxon>
        <taxon>Rhodobacterales</taxon>
        <taxon>Roseobacteraceae</taxon>
        <taxon>Sulfitobacter</taxon>
    </lineage>
</organism>
<feature type="compositionally biased region" description="Pro residues" evidence="1">
    <location>
        <begin position="207"/>
        <end position="220"/>
    </location>
</feature>
<dbReference type="GO" id="GO:0051301">
    <property type="term" value="P:cell division"/>
    <property type="evidence" value="ECO:0007669"/>
    <property type="project" value="UniProtKB-KW"/>
</dbReference>
<keyword evidence="2" id="KW-0472">Membrane</keyword>
<dbReference type="SUPFAM" id="SSF74653">
    <property type="entry name" value="TolA/TonB C-terminal domain"/>
    <property type="match status" value="1"/>
</dbReference>
<feature type="region of interest" description="Disordered" evidence="1">
    <location>
        <begin position="54"/>
        <end position="121"/>
    </location>
</feature>
<keyword evidence="2" id="KW-0812">Transmembrane</keyword>
<evidence type="ECO:0000313" key="3">
    <source>
        <dbReference type="EMBL" id="SFS99544.1"/>
    </source>
</evidence>
<sequence>MHTGHYISGVGHVGLIAFLLFGGLFRPNPEPFEMQEVSVLSAAEFDALVAASQSSEEVTEVTQPEAPQAPTETPAVAAEPEIQEPAPAEPAAPEPEPEVVEPTPPPPAAEVSETAPELPEPPAEVAVLAPEVAPVAVPRPVDRVAPEAVEQPDPEARPDVVEQEAATPDAPAERVVEEAQEATAPEEATTEIVTEAAEAPKAAPDQSPRPPARRPTPPAPQVAEPVATPKPAQPAVDQDAVAAALAEAMGGEETPAPVAAPSGPPLSSGEKESLRLAVSACWNVGSLSSEALRTTVIVSVQMNQDGTPQNNSITMTGSSGGIPAAAGQAFEAARRAIIRCGSRGYQLPVDKFDQWQNIEMTFNPERMRIK</sequence>
<keyword evidence="3" id="KW-0132">Cell division</keyword>
<feature type="compositionally biased region" description="Low complexity" evidence="1">
    <location>
        <begin position="109"/>
        <end position="121"/>
    </location>
</feature>
<reference evidence="4" key="1">
    <citation type="submission" date="2016-10" db="EMBL/GenBank/DDBJ databases">
        <authorList>
            <person name="Varghese N."/>
            <person name="Submissions S."/>
        </authorList>
    </citation>
    <scope>NUCLEOTIDE SEQUENCE [LARGE SCALE GENOMIC DNA]</scope>
    <source>
        <strain evidence="4">DSM 23422</strain>
    </source>
</reference>
<gene>
    <name evidence="3" type="ORF">SAMN04488040_2662</name>
</gene>
<keyword evidence="3" id="KW-0131">Cell cycle</keyword>
<dbReference type="Gene3D" id="3.30.1150.10">
    <property type="match status" value="1"/>
</dbReference>
<evidence type="ECO:0000256" key="1">
    <source>
        <dbReference type="SAM" id="MobiDB-lite"/>
    </source>
</evidence>
<feature type="region of interest" description="Disordered" evidence="1">
    <location>
        <begin position="143"/>
        <end position="235"/>
    </location>
</feature>
<dbReference type="Proteomes" id="UP000199239">
    <property type="component" value="Unassembled WGS sequence"/>
</dbReference>
<dbReference type="AlphaFoldDB" id="A0A1I6UDR5"/>
<protein>
    <submittedName>
        <fullName evidence="3">Cell division and transport-associated protein TolA</fullName>
    </submittedName>
</protein>
<keyword evidence="2" id="KW-1133">Transmembrane helix</keyword>
<dbReference type="STRING" id="394264.SAMN04488040_2662"/>